<sequence length="153" mass="17489">MIRPASFLDIPSIINLGNRYVEEEVKSTAHHSAVWDAEMSAHHLCEAYMRDDLFLWVAVLDGEVVGFLWAAAHPMAPWNPAMVASDYLFYITPERRGTSLGYRLVKQYVEWAESMACCEVRLSIASGINEERVGRMYERLGFESFGTVYNLKF</sequence>
<dbReference type="InterPro" id="IPR016181">
    <property type="entry name" value="Acyl_CoA_acyltransferase"/>
</dbReference>
<keyword evidence="3" id="KW-1185">Reference proteome</keyword>
<dbReference type="CDD" id="cd04301">
    <property type="entry name" value="NAT_SF"/>
    <property type="match status" value="1"/>
</dbReference>
<organism evidence="2 3">
    <name type="scientific">Klebsiella phage K1-ULIP33</name>
    <dbReference type="NCBI Taxonomy" id="2307015"/>
    <lineage>
        <taxon>Viruses</taxon>
        <taxon>Duplodnaviria</taxon>
        <taxon>Heunggongvirae</taxon>
        <taxon>Uroviricota</taxon>
        <taxon>Caudoviricetes</taxon>
        <taxon>Autographivirales</taxon>
        <taxon>Autosignataviridae</taxon>
        <taxon>Molineuxvirinae</taxon>
        <taxon>Ulipvirus</taxon>
        <taxon>Ulipvirus K1ULIP33</taxon>
    </lineage>
</organism>
<accession>A0A4P6DBF3</accession>
<dbReference type="PROSITE" id="PS51186">
    <property type="entry name" value="GNAT"/>
    <property type="match status" value="1"/>
</dbReference>
<evidence type="ECO:0000313" key="2">
    <source>
        <dbReference type="EMBL" id="QAU05482.1"/>
    </source>
</evidence>
<protein>
    <submittedName>
        <fullName evidence="2">Putative N-acetyltransferase</fullName>
    </submittedName>
</protein>
<dbReference type="GO" id="GO:0016747">
    <property type="term" value="F:acyltransferase activity, transferring groups other than amino-acyl groups"/>
    <property type="evidence" value="ECO:0007669"/>
    <property type="project" value="InterPro"/>
</dbReference>
<dbReference type="Proteomes" id="UP000307994">
    <property type="component" value="Segment"/>
</dbReference>
<feature type="domain" description="N-acetyltransferase" evidence="1">
    <location>
        <begin position="1"/>
        <end position="153"/>
    </location>
</feature>
<dbReference type="SMR" id="A0A4P6DBF3"/>
<keyword evidence="2" id="KW-0808">Transferase</keyword>
<dbReference type="InterPro" id="IPR000182">
    <property type="entry name" value="GNAT_dom"/>
</dbReference>
<gene>
    <name evidence="2" type="ORF">D3A55_0031</name>
</gene>
<dbReference type="EMBL" id="MK380014">
    <property type="protein sequence ID" value="QAU05482.1"/>
    <property type="molecule type" value="Genomic_DNA"/>
</dbReference>
<dbReference type="Gene3D" id="3.40.630.30">
    <property type="match status" value="1"/>
</dbReference>
<proteinExistence type="predicted"/>
<dbReference type="SUPFAM" id="SSF55729">
    <property type="entry name" value="Acyl-CoA N-acyltransferases (Nat)"/>
    <property type="match status" value="1"/>
</dbReference>
<name>A0A4P6DBF3_9CAUD</name>
<evidence type="ECO:0000313" key="3">
    <source>
        <dbReference type="Proteomes" id="UP000307994"/>
    </source>
</evidence>
<evidence type="ECO:0000259" key="1">
    <source>
        <dbReference type="PROSITE" id="PS51186"/>
    </source>
</evidence>
<reference evidence="2 3" key="1">
    <citation type="journal article" date="2019" name="Viruses">
        <title>New Bacteriophages against Emerging Lineages ST23 and ST258 of Klebsiella pneumoniae and Efficacy Assessment in Galleria mellonella Larvae.</title>
        <authorList>
            <person name="Thiry D."/>
            <person name="Passet V."/>
            <person name="Danis-Wlodarczyk K."/>
            <person name="Lood C."/>
            <person name="Wagemans J."/>
            <person name="De Sordi L."/>
            <person name="van Noort V."/>
            <person name="Dufour N."/>
            <person name="Debarbieux L."/>
            <person name="Mainil J.G."/>
            <person name="Brisse S."/>
            <person name="Lavigne R."/>
        </authorList>
    </citation>
    <scope>NUCLEOTIDE SEQUENCE [LARGE SCALE GENOMIC DNA]</scope>
</reference>
<dbReference type="Pfam" id="PF00583">
    <property type="entry name" value="Acetyltransf_1"/>
    <property type="match status" value="1"/>
</dbReference>